<feature type="region of interest" description="Disordered" evidence="1">
    <location>
        <begin position="32"/>
        <end position="161"/>
    </location>
</feature>
<evidence type="ECO:0000313" key="3">
    <source>
        <dbReference type="Proteomes" id="UP000566819"/>
    </source>
</evidence>
<organism evidence="2 3">
    <name type="scientific">Cudoniella acicularis</name>
    <dbReference type="NCBI Taxonomy" id="354080"/>
    <lineage>
        <taxon>Eukaryota</taxon>
        <taxon>Fungi</taxon>
        <taxon>Dikarya</taxon>
        <taxon>Ascomycota</taxon>
        <taxon>Pezizomycotina</taxon>
        <taxon>Leotiomycetes</taxon>
        <taxon>Helotiales</taxon>
        <taxon>Tricladiaceae</taxon>
        <taxon>Cudoniella</taxon>
    </lineage>
</organism>
<dbReference type="Proteomes" id="UP000566819">
    <property type="component" value="Unassembled WGS sequence"/>
</dbReference>
<feature type="compositionally biased region" description="Polar residues" evidence="1">
    <location>
        <begin position="83"/>
        <end position="102"/>
    </location>
</feature>
<feature type="region of interest" description="Disordered" evidence="1">
    <location>
        <begin position="586"/>
        <end position="605"/>
    </location>
</feature>
<sequence>MASILAWLPEEELQVTGEVMAEAPNLKGGKELQLKQKKGRTQSLGTVGEYIDEGDVAYQDKEAAGSRPTKRRKSAPNKRSKSSKVAENQTIPEDTVNASSFDCINHGVEEQPSQLTTPPDSAKRPKKNASSTAAKNKRKLPPFKSLTVTKPLPSLEEHDPKDELHSGAVIKLQEWTTTQDALKLNANGIAKTTIDKLTSFRYSSSSQVLGTETAFVQPIESWVNATLGEPDQPPPSSDYGPPPSVDCFFEDALRIADLTKINTAVSELQLQEEQGVTRLFTGTQTQGLEHSHTLENSITTHQVSTSHNIANGGPSVGIETVLEMEVDHQFPRSFSQQTFRSNDFSYDQAVVLNSREEEAPMCGEALSHVEEPETFNIPDVVPAADPVLAERLGADRESVSAVDGAEVFGATLDDFNVLSQQLPGPKIVNLNTTRPSDVLVEQSDIEDYDEMANEMAGDCDIDEFGEGLDDDDFLAIISDVVIPETQLCHTRTRDGESISKHPQTDSGLIEASESDQVVQISLSKEPGPADSRSLSLPVLDDEYPMSLEDEEMLGLLDTTTGDIEILEESESLLQAMEDEFEHREVYDSSLQYSPPKPSSKASTKMVDSAATNSSRNIAPLKFVPTVEPGLLHEEENWNFISSNEADVLMEEESVLMSPGKISVLKGQTFGVYQQNSSQVSQSILAMLDDSHEYEPLDRFVRKAFPPPVQDRCPIVGVSSKTVLCVCFRIGEMFREGAKCEAVGQDAVIELFARVTYSSREPGTMKQHFQFADLWSESRPFPAGILLNYKTTDLAESESKAFVGRMGKMARCLGRLKRDKKSGTGWLLHIINIRETDWEEIRWTKRIVSAGVATTSGSEET</sequence>
<comment type="caution">
    <text evidence="2">The sequence shown here is derived from an EMBL/GenBank/DDBJ whole genome shotgun (WGS) entry which is preliminary data.</text>
</comment>
<name>A0A8H4R4A2_9HELO</name>
<feature type="compositionally biased region" description="Basic residues" evidence="1">
    <location>
        <begin position="68"/>
        <end position="82"/>
    </location>
</feature>
<protein>
    <submittedName>
        <fullName evidence="2">Uncharacterized protein</fullName>
    </submittedName>
</protein>
<dbReference type="OrthoDB" id="5397183at2759"/>
<keyword evidence="3" id="KW-1185">Reference proteome</keyword>
<reference evidence="2 3" key="1">
    <citation type="submission" date="2020-03" db="EMBL/GenBank/DDBJ databases">
        <title>Draft Genome Sequence of Cudoniella acicularis.</title>
        <authorList>
            <person name="Buettner E."/>
            <person name="Kellner H."/>
        </authorList>
    </citation>
    <scope>NUCLEOTIDE SEQUENCE [LARGE SCALE GENOMIC DNA]</scope>
    <source>
        <strain evidence="2 3">DSM 108380</strain>
    </source>
</reference>
<proteinExistence type="predicted"/>
<gene>
    <name evidence="2" type="ORF">G7Y89_g14408</name>
</gene>
<dbReference type="EMBL" id="JAAMPI010001893">
    <property type="protein sequence ID" value="KAF4621936.1"/>
    <property type="molecule type" value="Genomic_DNA"/>
</dbReference>
<dbReference type="AlphaFoldDB" id="A0A8H4R4A2"/>
<accession>A0A8H4R4A2</accession>
<evidence type="ECO:0000256" key="1">
    <source>
        <dbReference type="SAM" id="MobiDB-lite"/>
    </source>
</evidence>
<evidence type="ECO:0000313" key="2">
    <source>
        <dbReference type="EMBL" id="KAF4621936.1"/>
    </source>
</evidence>